<proteinExistence type="predicted"/>
<accession>A0ABX6P3D8</accession>
<evidence type="ECO:0008006" key="4">
    <source>
        <dbReference type="Google" id="ProtNLM"/>
    </source>
</evidence>
<gene>
    <name evidence="2" type="ORF">HK414_09190</name>
</gene>
<dbReference type="InterPro" id="IPR013783">
    <property type="entry name" value="Ig-like_fold"/>
</dbReference>
<evidence type="ECO:0000256" key="1">
    <source>
        <dbReference type="SAM" id="MobiDB-lite"/>
    </source>
</evidence>
<protein>
    <recommendedName>
        <fullName evidence="4">PKD domain-containing protein</fullName>
    </recommendedName>
</protein>
<keyword evidence="3" id="KW-1185">Reference proteome</keyword>
<evidence type="ECO:0000313" key="2">
    <source>
        <dbReference type="EMBL" id="QJW84034.1"/>
    </source>
</evidence>
<dbReference type="Gene3D" id="2.60.40.10">
    <property type="entry name" value="Immunoglobulins"/>
    <property type="match status" value="1"/>
</dbReference>
<name>A0ABX6P3D8_9BURK</name>
<reference evidence="2 3" key="1">
    <citation type="submission" date="2020-05" db="EMBL/GenBank/DDBJ databases">
        <title>Ramlibacter rhizophilus sp. nov., isolated from rhizosphere soil of national flower Mugunghwa from South Korea.</title>
        <authorList>
            <person name="Zheng-Fei Y."/>
            <person name="Huan T."/>
        </authorList>
    </citation>
    <scope>NUCLEOTIDE SEQUENCE [LARGE SCALE GENOMIC DNA]</scope>
    <source>
        <strain evidence="2 3">H242</strain>
    </source>
</reference>
<reference evidence="2 3" key="2">
    <citation type="submission" date="2020-05" db="EMBL/GenBank/DDBJ databases">
        <authorList>
            <person name="Khan S.A."/>
            <person name="Jeon C.O."/>
            <person name="Chun B.H."/>
        </authorList>
    </citation>
    <scope>NUCLEOTIDE SEQUENCE [LARGE SCALE GENOMIC DNA]</scope>
    <source>
        <strain evidence="2 3">H242</strain>
    </source>
</reference>
<organism evidence="2 3">
    <name type="scientific">Ramlibacter terrae</name>
    <dbReference type="NCBI Taxonomy" id="2732511"/>
    <lineage>
        <taxon>Bacteria</taxon>
        <taxon>Pseudomonadati</taxon>
        <taxon>Pseudomonadota</taxon>
        <taxon>Betaproteobacteria</taxon>
        <taxon>Burkholderiales</taxon>
        <taxon>Comamonadaceae</taxon>
        <taxon>Ramlibacter</taxon>
    </lineage>
</organism>
<dbReference type="Proteomes" id="UP000500826">
    <property type="component" value="Chromosome"/>
</dbReference>
<evidence type="ECO:0000313" key="3">
    <source>
        <dbReference type="Proteomes" id="UP000500826"/>
    </source>
</evidence>
<dbReference type="EMBL" id="CP053418">
    <property type="protein sequence ID" value="QJW84034.1"/>
    <property type="molecule type" value="Genomic_DNA"/>
</dbReference>
<feature type="region of interest" description="Disordered" evidence="1">
    <location>
        <begin position="116"/>
        <end position="141"/>
    </location>
</feature>
<sequence>MQLTALLGDTVRASAALSFDADGDSLSYAWSVDARPVGSVATVDAADTAAASFVPDPAGIYVLAVRVSDGGSASFAYVTVRVMAQFESSVTLDFVPRISGTAGGWTGSWWPLPRPTPCARSIRSPEPSRRRSCPRPSRTSA</sequence>